<gene>
    <name evidence="2" type="ORF">ENO39_00835</name>
    <name evidence="3" type="ORF">IOK49_05525</name>
</gene>
<dbReference type="EMBL" id="DSFH01000017">
    <property type="protein sequence ID" value="HEW63594.1"/>
    <property type="molecule type" value="Genomic_DNA"/>
</dbReference>
<dbReference type="EMBL" id="JADEZV010000003">
    <property type="protein sequence ID" value="MBE9391528.1"/>
    <property type="molecule type" value="Genomic_DNA"/>
</dbReference>
<dbReference type="Proteomes" id="UP000886076">
    <property type="component" value="Unassembled WGS sequence"/>
</dbReference>
<reference evidence="2" key="1">
    <citation type="journal article" date="2020" name="mSystems">
        <title>Genome- and Community-Level Interaction Insights into Carbon Utilization and Element Cycling Functions of Hydrothermarchaeota in Hydrothermal Sediment.</title>
        <authorList>
            <person name="Zhou Z."/>
            <person name="Liu Y."/>
            <person name="Xu W."/>
            <person name="Pan J."/>
            <person name="Luo Z.H."/>
            <person name="Li M."/>
        </authorList>
    </citation>
    <scope>NUCLEOTIDE SEQUENCE [LARGE SCALE GENOMIC DNA]</scope>
    <source>
        <strain evidence="2">SpSt-1261</strain>
    </source>
</reference>
<keyword evidence="1" id="KW-0812">Transmembrane</keyword>
<evidence type="ECO:0000256" key="1">
    <source>
        <dbReference type="SAM" id="Phobius"/>
    </source>
</evidence>
<dbReference type="RefSeq" id="WP_193803901.1">
    <property type="nucleotide sequence ID" value="NZ_DSFH01000017.1"/>
</dbReference>
<dbReference type="Pfam" id="PF01917">
    <property type="entry name" value="Flagellin_arch-type"/>
    <property type="match status" value="1"/>
</dbReference>
<dbReference type="InterPro" id="IPR002774">
    <property type="entry name" value="Flagellin_arc-type"/>
</dbReference>
<dbReference type="GO" id="GO:0097588">
    <property type="term" value="P:archaeal or bacterial-type flagellum-dependent cell motility"/>
    <property type="evidence" value="ECO:0007669"/>
    <property type="project" value="InterPro"/>
</dbReference>
<sequence>MGESTTITHALLTIAAITIASIFAFVMISKISAINSSITQMISSNVNNMESSITIIDFFYNSSGGSFVIYVKNVGTSDISLSALQNTDVYIGTYNSPLTLYTYLSSAYPGHWNYTLAVGGSNSWSAGSTIIIYLYNQTSISPPYYVKIVLPIGIGSELVEGG</sequence>
<keyword evidence="1" id="KW-0472">Membrane</keyword>
<evidence type="ECO:0000313" key="2">
    <source>
        <dbReference type="EMBL" id="HEW63594.1"/>
    </source>
</evidence>
<dbReference type="GO" id="GO:0005198">
    <property type="term" value="F:structural molecule activity"/>
    <property type="evidence" value="ECO:0007669"/>
    <property type="project" value="InterPro"/>
</dbReference>
<dbReference type="Proteomes" id="UP000652307">
    <property type="component" value="Unassembled WGS sequence"/>
</dbReference>
<evidence type="ECO:0000313" key="3">
    <source>
        <dbReference type="EMBL" id="MBE9391528.1"/>
    </source>
</evidence>
<reference evidence="3" key="2">
    <citation type="submission" date="2020-10" db="EMBL/GenBank/DDBJ databases">
        <title>Fervidococcus fontis strain 3639Fd - the first crenarchaeon capable of growth on lipids.</title>
        <authorList>
            <person name="Kochetkova T.V."/>
            <person name="Elcheninov A.G."/>
            <person name="Toschakov S.V."/>
            <person name="Kublanov I.V."/>
        </authorList>
    </citation>
    <scope>NUCLEOTIDE SEQUENCE</scope>
    <source>
        <strain evidence="3">3639Fd</strain>
    </source>
</reference>
<protein>
    <recommendedName>
        <fullName evidence="4">Flagellar protein FlaG</fullName>
    </recommendedName>
</protein>
<name>A0A7C2VMH6_9CREN</name>
<accession>A0A7C2VMH6</accession>
<dbReference type="AlphaFoldDB" id="A0A7C2VMH6"/>
<comment type="caution">
    <text evidence="2">The sequence shown here is derived from an EMBL/GenBank/DDBJ whole genome shotgun (WGS) entry which is preliminary data.</text>
</comment>
<keyword evidence="1" id="KW-1133">Transmembrane helix</keyword>
<proteinExistence type="predicted"/>
<organism evidence="2">
    <name type="scientific">Fervidicoccus fontis</name>
    <dbReference type="NCBI Taxonomy" id="683846"/>
    <lineage>
        <taxon>Archaea</taxon>
        <taxon>Thermoproteota</taxon>
        <taxon>Thermoprotei</taxon>
        <taxon>Fervidicoccales</taxon>
        <taxon>Fervidicoccaceae</taxon>
        <taxon>Fervidicoccus</taxon>
    </lineage>
</organism>
<feature type="transmembrane region" description="Helical" evidence="1">
    <location>
        <begin position="6"/>
        <end position="28"/>
    </location>
</feature>
<evidence type="ECO:0008006" key="4">
    <source>
        <dbReference type="Google" id="ProtNLM"/>
    </source>
</evidence>